<feature type="repeat" description="ANK" evidence="7">
    <location>
        <begin position="541"/>
        <end position="573"/>
    </location>
</feature>
<dbReference type="AlphaFoldDB" id="A0ABD0JH76"/>
<dbReference type="PANTHER" id="PTHR24198">
    <property type="entry name" value="ANKYRIN REPEAT AND PROTEIN KINASE DOMAIN-CONTAINING PROTEIN"/>
    <property type="match status" value="1"/>
</dbReference>
<feature type="domain" description="SOCS box" evidence="10">
    <location>
        <begin position="809"/>
        <end position="847"/>
    </location>
</feature>
<proteinExistence type="predicted"/>
<dbReference type="PROSITE" id="PS50297">
    <property type="entry name" value="ANK_REP_REGION"/>
    <property type="match status" value="2"/>
</dbReference>
<protein>
    <recommendedName>
        <fullName evidence="14">G-protein coupled receptors family 1 profile domain-containing protein</fullName>
    </recommendedName>
</protein>
<dbReference type="Pfam" id="PF00001">
    <property type="entry name" value="7tm_1"/>
    <property type="match status" value="1"/>
</dbReference>
<dbReference type="GO" id="GO:0016020">
    <property type="term" value="C:membrane"/>
    <property type="evidence" value="ECO:0007669"/>
    <property type="project" value="UniProtKB-SubCell"/>
</dbReference>
<feature type="compositionally biased region" description="Basic and acidic residues" evidence="8">
    <location>
        <begin position="364"/>
        <end position="377"/>
    </location>
</feature>
<organism evidence="12 13">
    <name type="scientific">Batillaria attramentaria</name>
    <dbReference type="NCBI Taxonomy" id="370345"/>
    <lineage>
        <taxon>Eukaryota</taxon>
        <taxon>Metazoa</taxon>
        <taxon>Spiralia</taxon>
        <taxon>Lophotrochozoa</taxon>
        <taxon>Mollusca</taxon>
        <taxon>Gastropoda</taxon>
        <taxon>Caenogastropoda</taxon>
        <taxon>Sorbeoconcha</taxon>
        <taxon>Cerithioidea</taxon>
        <taxon>Batillariidae</taxon>
        <taxon>Batillaria</taxon>
    </lineage>
</organism>
<evidence type="ECO:0008006" key="14">
    <source>
        <dbReference type="Google" id="ProtNLM"/>
    </source>
</evidence>
<keyword evidence="3" id="KW-0677">Repeat</keyword>
<dbReference type="Pfam" id="PF12796">
    <property type="entry name" value="Ank_2"/>
    <property type="match status" value="2"/>
</dbReference>
<evidence type="ECO:0000256" key="4">
    <source>
        <dbReference type="ARBA" id="ARBA00022989"/>
    </source>
</evidence>
<dbReference type="SUPFAM" id="SSF48403">
    <property type="entry name" value="Ankyrin repeat"/>
    <property type="match status" value="1"/>
</dbReference>
<keyword evidence="6 9" id="KW-0472">Membrane</keyword>
<dbReference type="InterPro" id="IPR002110">
    <property type="entry name" value="Ankyrin_rpt"/>
</dbReference>
<feature type="transmembrane region" description="Helical" evidence="9">
    <location>
        <begin position="48"/>
        <end position="70"/>
    </location>
</feature>
<dbReference type="InterPro" id="IPR017452">
    <property type="entry name" value="GPCR_Rhodpsn_7TM"/>
</dbReference>
<keyword evidence="4 9" id="KW-1133">Transmembrane helix</keyword>
<dbReference type="Gene3D" id="1.20.1070.10">
    <property type="entry name" value="Rhodopsin 7-helix transmembrane proteins"/>
    <property type="match status" value="1"/>
</dbReference>
<dbReference type="PROSITE" id="PS50088">
    <property type="entry name" value="ANK_REPEAT"/>
    <property type="match status" value="4"/>
</dbReference>
<keyword evidence="5 7" id="KW-0040">ANK repeat</keyword>
<gene>
    <name evidence="12" type="ORF">BaRGS_00034443</name>
</gene>
<dbReference type="PANTHER" id="PTHR24198:SF165">
    <property type="entry name" value="ANKYRIN REPEAT-CONTAINING PROTEIN-RELATED"/>
    <property type="match status" value="1"/>
</dbReference>
<feature type="domain" description="G-protein coupled receptors family 1 profile" evidence="11">
    <location>
        <begin position="107"/>
        <end position="295"/>
    </location>
</feature>
<dbReference type="Gene3D" id="1.25.40.20">
    <property type="entry name" value="Ankyrin repeat-containing domain"/>
    <property type="match status" value="1"/>
</dbReference>
<dbReference type="PROSITE" id="PS50262">
    <property type="entry name" value="G_PROTEIN_RECEP_F1_2"/>
    <property type="match status" value="1"/>
</dbReference>
<feature type="region of interest" description="Disordered" evidence="8">
    <location>
        <begin position="354"/>
        <end position="386"/>
    </location>
</feature>
<dbReference type="SMART" id="SM00248">
    <property type="entry name" value="ANK"/>
    <property type="match status" value="9"/>
</dbReference>
<evidence type="ECO:0000256" key="1">
    <source>
        <dbReference type="ARBA" id="ARBA00004370"/>
    </source>
</evidence>
<evidence type="ECO:0000313" key="12">
    <source>
        <dbReference type="EMBL" id="KAK7474308.1"/>
    </source>
</evidence>
<dbReference type="SUPFAM" id="SSF81321">
    <property type="entry name" value="Family A G protein-coupled receptor-like"/>
    <property type="match status" value="1"/>
</dbReference>
<dbReference type="PROSITE" id="PS50225">
    <property type="entry name" value="SOCS"/>
    <property type="match status" value="1"/>
</dbReference>
<evidence type="ECO:0000256" key="6">
    <source>
        <dbReference type="ARBA" id="ARBA00023136"/>
    </source>
</evidence>
<keyword evidence="13" id="KW-1185">Reference proteome</keyword>
<feature type="transmembrane region" description="Helical" evidence="9">
    <location>
        <begin position="235"/>
        <end position="259"/>
    </location>
</feature>
<feature type="transmembrane region" description="Helical" evidence="9">
    <location>
        <begin position="176"/>
        <end position="201"/>
    </location>
</feature>
<feature type="transmembrane region" description="Helical" evidence="9">
    <location>
        <begin position="77"/>
        <end position="97"/>
    </location>
</feature>
<feature type="repeat" description="ANK" evidence="7">
    <location>
        <begin position="472"/>
        <end position="504"/>
    </location>
</feature>
<evidence type="ECO:0000256" key="7">
    <source>
        <dbReference type="PROSITE-ProRule" id="PRU00023"/>
    </source>
</evidence>
<reference evidence="12 13" key="1">
    <citation type="journal article" date="2023" name="Sci. Data">
        <title>Genome assembly of the Korean intertidal mud-creeper Batillaria attramentaria.</title>
        <authorList>
            <person name="Patra A.K."/>
            <person name="Ho P.T."/>
            <person name="Jun S."/>
            <person name="Lee S.J."/>
            <person name="Kim Y."/>
            <person name="Won Y.J."/>
        </authorList>
    </citation>
    <scope>NUCLEOTIDE SEQUENCE [LARGE SCALE GENOMIC DNA]</scope>
    <source>
        <strain evidence="12">Wonlab-2016</strain>
    </source>
</reference>
<dbReference type="EMBL" id="JACVVK020000440">
    <property type="protein sequence ID" value="KAK7474308.1"/>
    <property type="molecule type" value="Genomic_DNA"/>
</dbReference>
<evidence type="ECO:0000256" key="5">
    <source>
        <dbReference type="ARBA" id="ARBA00023043"/>
    </source>
</evidence>
<evidence type="ECO:0000256" key="9">
    <source>
        <dbReference type="SAM" id="Phobius"/>
    </source>
</evidence>
<dbReference type="InterPro" id="IPR001496">
    <property type="entry name" value="SOCS_box"/>
</dbReference>
<feature type="transmembrane region" description="Helical" evidence="9">
    <location>
        <begin position="136"/>
        <end position="156"/>
    </location>
</feature>
<dbReference type="InterPro" id="IPR036770">
    <property type="entry name" value="Ankyrin_rpt-contain_sf"/>
</dbReference>
<evidence type="ECO:0000313" key="13">
    <source>
        <dbReference type="Proteomes" id="UP001519460"/>
    </source>
</evidence>
<name>A0ABD0JH76_9CAEN</name>
<evidence type="ECO:0000256" key="8">
    <source>
        <dbReference type="SAM" id="MobiDB-lite"/>
    </source>
</evidence>
<sequence>MTNYTFLPPIREECLSGEYICDNVNGTWVPVEPADWLHFLPRDIHNNYLWVIMAVGLPGNMAAIFTMASVTPFTTATFLVALLAASDSAAIVVKLLINRLYSTFANWILVLIAVERLVAVVRPLSRGSFLSKRRMAALCCGLALVIFSFHAPFVFFQSQCYAPDHLVPYQQGAYDWIRMLLYAFLPLTLLFLTTSGISLALSRARKRRGLLLAERRTAGRAPRAMREATRSERALTLMMLAASILMMVLMLPVCLYYIIDHHTNLSDDENIRPELWRQIVHVMADSTHALNFYLYFVSVASFRRKFVTLVTCRKPRRRPFRSREEQNSSSTPVTTHVTLNHVENVQDKFTRHDAPETLIEETDTQDKTSEEKFEAKPKPVRALPQRRSGPMWRLEQILMRQYTDKGEQLRLLEHAREIVKDTSQPITRQWNEQLLHNFVSVVPVGDEEEMANRGLIQALLDDGVDISMVDSSGDSPLLKAVKVGNRVAVDLLLRAQCDVNVKDRYGRTCLIYAAYMKDEETIKHLLQLRKSAIKMDLSDSTRYTALAYAASSGKIGICRLLLDAGANPNASSVSPLYLAVENNCSFELIELLVRSGSSVNACSDFSDVNVLMAAAKGGRQEVVTLLLKFDASFNKTWHRNQAFLSALQRDHVDVLTVFMEHGVSVESKTTKGRTILHETAAQGSVKFLSYLVSMQQLNLELPDKYGKTAFYLAAEQGHKACMEVLFDANVDCCAKDNKGQTPLEAALLHNQCDAVKCFTNKEKLVCPREILFSTLQRMSDVYDSEALGKIGAFVEFRSSLQDNWGGLGKVESMKDLCTMNICQSLGQRGRARATQLPLPGILKDLIKKGARSEQLSLHGS</sequence>
<comment type="subcellular location">
    <subcellularLocation>
        <location evidence="1">Membrane</location>
    </subcellularLocation>
</comment>
<dbReference type="InterPro" id="IPR000276">
    <property type="entry name" value="GPCR_Rhodpsn"/>
</dbReference>
<evidence type="ECO:0000256" key="3">
    <source>
        <dbReference type="ARBA" id="ARBA00022737"/>
    </source>
</evidence>
<evidence type="ECO:0000259" key="10">
    <source>
        <dbReference type="PROSITE" id="PS50225"/>
    </source>
</evidence>
<feature type="repeat" description="ANK" evidence="7">
    <location>
        <begin position="571"/>
        <end position="604"/>
    </location>
</feature>
<keyword evidence="2 9" id="KW-0812">Transmembrane</keyword>
<accession>A0ABD0JH76</accession>
<comment type="caution">
    <text evidence="12">The sequence shown here is derived from an EMBL/GenBank/DDBJ whole genome shotgun (WGS) entry which is preliminary data.</text>
</comment>
<dbReference type="Proteomes" id="UP001519460">
    <property type="component" value="Unassembled WGS sequence"/>
</dbReference>
<evidence type="ECO:0000256" key="2">
    <source>
        <dbReference type="ARBA" id="ARBA00022692"/>
    </source>
</evidence>
<evidence type="ECO:0000259" key="11">
    <source>
        <dbReference type="PROSITE" id="PS50262"/>
    </source>
</evidence>
<feature type="repeat" description="ANK" evidence="7">
    <location>
        <begin position="705"/>
        <end position="737"/>
    </location>
</feature>